<geneLocation type="plasmid" evidence="2 3">
    <name>pASTEX01</name>
</geneLocation>
<feature type="compositionally biased region" description="Basic and acidic residues" evidence="1">
    <location>
        <begin position="45"/>
        <end position="61"/>
    </location>
</feature>
<dbReference type="OrthoDB" id="9983425at2"/>
<accession>E8RVG9</accession>
<dbReference type="KEGG" id="aex:Astex_3688"/>
<evidence type="ECO:0000313" key="3">
    <source>
        <dbReference type="Proteomes" id="UP000001492"/>
    </source>
</evidence>
<sequence>MNPTDKDLNDPKGGGNEGDNANVHVDIQPGWKKRPEQYPQAEEQLGPHDRGEKQEENKAPD</sequence>
<dbReference type="HOGENOM" id="CLU_2912432_0_0_5"/>
<proteinExistence type="predicted"/>
<dbReference type="AlphaFoldDB" id="E8RVG9"/>
<keyword evidence="3" id="KW-1185">Reference proteome</keyword>
<feature type="compositionally biased region" description="Basic and acidic residues" evidence="1">
    <location>
        <begin position="1"/>
        <end position="10"/>
    </location>
</feature>
<keyword evidence="2" id="KW-0614">Plasmid</keyword>
<evidence type="ECO:0000256" key="1">
    <source>
        <dbReference type="SAM" id="MobiDB-lite"/>
    </source>
</evidence>
<gene>
    <name evidence="2" type="ordered locus">Astex_3688</name>
</gene>
<feature type="region of interest" description="Disordered" evidence="1">
    <location>
        <begin position="1"/>
        <end position="61"/>
    </location>
</feature>
<organism evidence="2 3">
    <name type="scientific">Asticcacaulis excentricus (strain ATCC 15261 / DSM 4724 / KCTC 12464 / NCIMB 9791 / VKM B-1370 / CB 48)</name>
    <dbReference type="NCBI Taxonomy" id="573065"/>
    <lineage>
        <taxon>Bacteria</taxon>
        <taxon>Pseudomonadati</taxon>
        <taxon>Pseudomonadota</taxon>
        <taxon>Alphaproteobacteria</taxon>
        <taxon>Caulobacterales</taxon>
        <taxon>Caulobacteraceae</taxon>
        <taxon>Asticcacaulis</taxon>
    </lineage>
</organism>
<dbReference type="RefSeq" id="WP_013481123.1">
    <property type="nucleotide sequence ID" value="NC_014818.1"/>
</dbReference>
<dbReference type="Proteomes" id="UP000001492">
    <property type="component" value="Plasmid pASTEX01"/>
</dbReference>
<protein>
    <submittedName>
        <fullName evidence="2">Uncharacterized protein</fullName>
    </submittedName>
</protein>
<evidence type="ECO:0000313" key="2">
    <source>
        <dbReference type="EMBL" id="ADU15310.1"/>
    </source>
</evidence>
<name>E8RVG9_ASTEC</name>
<dbReference type="EMBL" id="CP002397">
    <property type="protein sequence ID" value="ADU15310.1"/>
    <property type="molecule type" value="Genomic_DNA"/>
</dbReference>
<reference evidence="3" key="1">
    <citation type="submission" date="2010-12" db="EMBL/GenBank/DDBJ databases">
        <title>Complete sequence of plasmid 1 of Asticcacaulis excentricus CB 48.</title>
        <authorList>
            <consortium name="US DOE Joint Genome Institute"/>
            <person name="Lucas S."/>
            <person name="Copeland A."/>
            <person name="Lapidus A."/>
            <person name="Cheng J.-F."/>
            <person name="Bruce D."/>
            <person name="Goodwin L."/>
            <person name="Pitluck S."/>
            <person name="Teshima H."/>
            <person name="Davenport K."/>
            <person name="Detter J.C."/>
            <person name="Han C."/>
            <person name="Tapia R."/>
            <person name="Land M."/>
            <person name="Hauser L."/>
            <person name="Jeffries C."/>
            <person name="Kyrpides N."/>
            <person name="Ivanova N."/>
            <person name="Ovchinnikova G."/>
            <person name="Brun Y.V."/>
            <person name="Woyke T."/>
        </authorList>
    </citation>
    <scope>NUCLEOTIDE SEQUENCE [LARGE SCALE GENOMIC DNA]</scope>
    <source>
        <strain evidence="3">ATCC 15261 / DSM 4724 / KCTC 12464 / NCIMB 9791 / VKM B-1370 / CB 48</strain>
        <plasmid evidence="3">pASTEX01</plasmid>
    </source>
</reference>